<evidence type="ECO:0000256" key="1">
    <source>
        <dbReference type="ARBA" id="ARBA00004496"/>
    </source>
</evidence>
<evidence type="ECO:0000259" key="6">
    <source>
        <dbReference type="PROSITE" id="PS50882"/>
    </source>
</evidence>
<dbReference type="InterPro" id="IPR007275">
    <property type="entry name" value="YTH_domain"/>
</dbReference>
<dbReference type="GO" id="GO:0061157">
    <property type="term" value="P:mRNA destabilization"/>
    <property type="evidence" value="ECO:0000318"/>
    <property type="project" value="GO_Central"/>
</dbReference>
<dbReference type="Gramene" id="Manes.13G011300.1.v8.1">
    <property type="protein sequence ID" value="Manes.13G011300.1.v8.1.CDS"/>
    <property type="gene ID" value="Manes.13G011300.v8.1"/>
</dbReference>
<accession>A0A2C9UMK1</accession>
<proteinExistence type="inferred from homology"/>
<dbReference type="CDD" id="cd21134">
    <property type="entry name" value="YTH"/>
    <property type="match status" value="1"/>
</dbReference>
<comment type="function">
    <text evidence="4">Specifically recognizes and binds N6-methyladenosine (m6A)-containing RNAs, and regulates mRNA stability. M6A is a modification present at internal sites of mRNAs and some non-coding RNAs and plays a role in mRNA stability and processing.</text>
</comment>
<feature type="region of interest" description="Disordered" evidence="5">
    <location>
        <begin position="529"/>
        <end position="549"/>
    </location>
</feature>
<dbReference type="Gramene" id="Manes.13G011300.2.v8.1">
    <property type="protein sequence ID" value="Manes.13G011300.2.v8.1.CDS"/>
    <property type="gene ID" value="Manes.13G011300.v8.1"/>
</dbReference>
<dbReference type="STRING" id="3983.A0A2C9UMK1"/>
<dbReference type="Pfam" id="PF04146">
    <property type="entry name" value="YTH"/>
    <property type="match status" value="1"/>
</dbReference>
<dbReference type="PROSITE" id="PS50882">
    <property type="entry name" value="YTH"/>
    <property type="match status" value="1"/>
</dbReference>
<evidence type="ECO:0000256" key="5">
    <source>
        <dbReference type="SAM" id="MobiDB-lite"/>
    </source>
</evidence>
<comment type="similarity">
    <text evidence="4">Belongs to the YTHDF family.</text>
</comment>
<evidence type="ECO:0000256" key="4">
    <source>
        <dbReference type="RuleBase" id="RU369095"/>
    </source>
</evidence>
<keyword evidence="8" id="KW-1185">Reference proteome</keyword>
<dbReference type="PANTHER" id="PTHR12357">
    <property type="entry name" value="YTH YT521-B HOMOLOGY DOMAIN-CONTAINING"/>
    <property type="match status" value="1"/>
</dbReference>
<keyword evidence="2" id="KW-0963">Cytoplasm</keyword>
<dbReference type="GO" id="GO:0005737">
    <property type="term" value="C:cytoplasm"/>
    <property type="evidence" value="ECO:0000318"/>
    <property type="project" value="GO_Central"/>
</dbReference>
<dbReference type="GO" id="GO:0003729">
    <property type="term" value="F:mRNA binding"/>
    <property type="evidence" value="ECO:0000318"/>
    <property type="project" value="GO_Central"/>
</dbReference>
<sequence>MVQNMSQDQPSLVLDENVVDSSRAAIAVGSLRVDAPPNASPSQTQSACHGGNGNIVGTWGTCLPDVNAEGLDSSYGIYNDPSSLPFHGNGYTPQMPQRPFASFATPPPSVNCHGQLYNVQDLPNSDPSFYQHFMTPNVPSIVSQTSLSSAKWPDSINSQGDGNRFGHQPGYLPAMGTFGRGSNYPGDTGGFNLLEQGYAGFESNGLWSDWPKPGNGKGSMLHLSSATTGPKPVGSLGFSANHFGMASQQKESFYGFGTRASNKSYPQGQTNRNSGYDVSSSMFGINGQSWPTLHEARQAGRCNDFSCSCNFALDTLGERNRGPRAFKPRSQTSANGSVIDSRRTAVSDVYNESYNRLDFVTDYKDAKFFVIKSYSEDNVHKSIKYGVWASTPNGNKKLDAAYHEAKEKTGTSPIFLLFSVNASAQFCGVAEMVGAVDFDKSVDYWQQDKWSGQFPVKWHIIKDVPNSQFRHIVLENNDNKPVTNSRDTQEVELEHGVEMLKIFKNYESHSSILDDFHFYEERQKAMQARKSRQQQQSSLVPTSVIGDGEQSPVSISNDFIKKMSKSFAEALSVNETVTELSISHLPQGAMGFENEKRS</sequence>
<dbReference type="GO" id="GO:1990247">
    <property type="term" value="F:N6-methyladenosine-containing RNA reader activity"/>
    <property type="evidence" value="ECO:0007669"/>
    <property type="project" value="UniProtKB-UniRule"/>
</dbReference>
<gene>
    <name evidence="7" type="ORF">MANES_13G011300v8</name>
</gene>
<dbReference type="Gene3D" id="3.10.590.10">
    <property type="entry name" value="ph1033 like domains"/>
    <property type="match status" value="1"/>
</dbReference>
<dbReference type="Proteomes" id="UP000091857">
    <property type="component" value="Chromosome 13"/>
</dbReference>
<evidence type="ECO:0000256" key="2">
    <source>
        <dbReference type="ARBA" id="ARBA00022490"/>
    </source>
</evidence>
<organism evidence="7 8">
    <name type="scientific">Manihot esculenta</name>
    <name type="common">Cassava</name>
    <name type="synonym">Jatropha manihot</name>
    <dbReference type="NCBI Taxonomy" id="3983"/>
    <lineage>
        <taxon>Eukaryota</taxon>
        <taxon>Viridiplantae</taxon>
        <taxon>Streptophyta</taxon>
        <taxon>Embryophyta</taxon>
        <taxon>Tracheophyta</taxon>
        <taxon>Spermatophyta</taxon>
        <taxon>Magnoliopsida</taxon>
        <taxon>eudicotyledons</taxon>
        <taxon>Gunneridae</taxon>
        <taxon>Pentapetalae</taxon>
        <taxon>rosids</taxon>
        <taxon>fabids</taxon>
        <taxon>Malpighiales</taxon>
        <taxon>Euphorbiaceae</taxon>
        <taxon>Crotonoideae</taxon>
        <taxon>Manihoteae</taxon>
        <taxon>Manihot</taxon>
    </lineage>
</organism>
<dbReference type="AlphaFoldDB" id="A0A2C9UMK1"/>
<dbReference type="OrthoDB" id="306690at2759"/>
<evidence type="ECO:0000313" key="7">
    <source>
        <dbReference type="EMBL" id="OAY32347.1"/>
    </source>
</evidence>
<feature type="domain" description="YTH" evidence="6">
    <location>
        <begin position="366"/>
        <end position="503"/>
    </location>
</feature>
<keyword evidence="3 4" id="KW-0694">RNA-binding</keyword>
<dbReference type="SMR" id="A0A2C9UMK1"/>
<comment type="subcellular location">
    <subcellularLocation>
        <location evidence="1">Cytoplasm</location>
    </subcellularLocation>
</comment>
<reference evidence="8" key="1">
    <citation type="journal article" date="2016" name="Nat. Biotechnol.">
        <title>Sequencing wild and cultivated cassava and related species reveals extensive interspecific hybridization and genetic diversity.</title>
        <authorList>
            <person name="Bredeson J.V."/>
            <person name="Lyons J.B."/>
            <person name="Prochnik S.E."/>
            <person name="Wu G.A."/>
            <person name="Ha C.M."/>
            <person name="Edsinger-Gonzales E."/>
            <person name="Grimwood J."/>
            <person name="Schmutz J."/>
            <person name="Rabbi I.Y."/>
            <person name="Egesi C."/>
            <person name="Nauluvula P."/>
            <person name="Lebot V."/>
            <person name="Ndunguru J."/>
            <person name="Mkamilo G."/>
            <person name="Bart R.S."/>
            <person name="Setter T.L."/>
            <person name="Gleadow R.M."/>
            <person name="Kulakow P."/>
            <person name="Ferguson M.E."/>
            <person name="Rounsley S."/>
            <person name="Rokhsar D.S."/>
        </authorList>
    </citation>
    <scope>NUCLEOTIDE SEQUENCE [LARGE SCALE GENOMIC DNA]</scope>
    <source>
        <strain evidence="8">cv. AM560-2</strain>
    </source>
</reference>
<protein>
    <recommendedName>
        <fullName evidence="4">YTH domain-containing family protein</fullName>
    </recommendedName>
</protein>
<comment type="caution">
    <text evidence="7">The sequence shown here is derived from an EMBL/GenBank/DDBJ whole genome shotgun (WGS) entry which is preliminary data.</text>
</comment>
<dbReference type="FunFam" id="3.10.590.10:FF:000001">
    <property type="entry name" value="YTH domain family 1, isoform CRA_a"/>
    <property type="match status" value="1"/>
</dbReference>
<dbReference type="EMBL" id="CM004399">
    <property type="protein sequence ID" value="OAY32347.1"/>
    <property type="molecule type" value="Genomic_DNA"/>
</dbReference>
<evidence type="ECO:0000313" key="8">
    <source>
        <dbReference type="Proteomes" id="UP000091857"/>
    </source>
</evidence>
<dbReference type="InterPro" id="IPR045168">
    <property type="entry name" value="YTH_prot"/>
</dbReference>
<evidence type="ECO:0000256" key="3">
    <source>
        <dbReference type="ARBA" id="ARBA00022884"/>
    </source>
</evidence>
<dbReference type="PANTHER" id="PTHR12357:SF120">
    <property type="entry name" value="YTH DOMAIN-CONTAINING FAMILY PROTEIN"/>
    <property type="match status" value="1"/>
</dbReference>
<name>A0A2C9UMK1_MANES</name>